<keyword evidence="6" id="KW-1185">Reference proteome</keyword>
<dbReference type="Gene3D" id="3.40.50.12780">
    <property type="entry name" value="N-terminal domain of ligase-like"/>
    <property type="match status" value="1"/>
</dbReference>
<dbReference type="InterPro" id="IPR020845">
    <property type="entry name" value="AMP-binding_CS"/>
</dbReference>
<evidence type="ECO:0000313" key="6">
    <source>
        <dbReference type="Proteomes" id="UP000314982"/>
    </source>
</evidence>
<dbReference type="SUPFAM" id="SSF50998">
    <property type="entry name" value="Quinoprotein alcohol dehydrogenase-like"/>
    <property type="match status" value="1"/>
</dbReference>
<dbReference type="PROSITE" id="PS00455">
    <property type="entry name" value="AMP_BINDING"/>
    <property type="match status" value="1"/>
</dbReference>
<dbReference type="InterPro" id="IPR000873">
    <property type="entry name" value="AMP-dep_synth/lig_dom"/>
</dbReference>
<dbReference type="Pfam" id="PF00501">
    <property type="entry name" value="AMP-binding"/>
    <property type="match status" value="1"/>
</dbReference>
<reference evidence="5" key="2">
    <citation type="submission" date="2025-08" db="UniProtKB">
        <authorList>
            <consortium name="Ensembl"/>
        </authorList>
    </citation>
    <scope>IDENTIFICATION</scope>
</reference>
<dbReference type="SMART" id="SM00564">
    <property type="entry name" value="PQQ"/>
    <property type="match status" value="6"/>
</dbReference>
<dbReference type="InterPro" id="IPR048005">
    <property type="entry name" value="AASDH_AMP"/>
</dbReference>
<dbReference type="InterPro" id="IPR042099">
    <property type="entry name" value="ANL_N_sf"/>
</dbReference>
<feature type="compositionally biased region" description="Polar residues" evidence="3">
    <location>
        <begin position="809"/>
        <end position="821"/>
    </location>
</feature>
<dbReference type="GeneTree" id="ENSGT00440000033811"/>
<evidence type="ECO:0000256" key="2">
    <source>
        <dbReference type="ARBA" id="ARBA00023098"/>
    </source>
</evidence>
<dbReference type="GO" id="GO:0006629">
    <property type="term" value="P:lipid metabolic process"/>
    <property type="evidence" value="ECO:0007669"/>
    <property type="project" value="UniProtKB-KW"/>
</dbReference>
<feature type="region of interest" description="Disordered" evidence="3">
    <location>
        <begin position="523"/>
        <end position="544"/>
    </location>
</feature>
<dbReference type="SUPFAM" id="SSF56801">
    <property type="entry name" value="Acetyl-CoA synthetase-like"/>
    <property type="match status" value="1"/>
</dbReference>
<dbReference type="SUPFAM" id="SSF47336">
    <property type="entry name" value="ACP-like"/>
    <property type="match status" value="1"/>
</dbReference>
<feature type="compositionally biased region" description="Polar residues" evidence="3">
    <location>
        <begin position="787"/>
        <end position="802"/>
    </location>
</feature>
<dbReference type="InterPro" id="IPR045851">
    <property type="entry name" value="AMP-bd_C_sf"/>
</dbReference>
<name>A0A4W5NHR0_9TELE</name>
<dbReference type="InterPro" id="IPR011047">
    <property type="entry name" value="Quinoprotein_ADH-like_sf"/>
</dbReference>
<dbReference type="Pfam" id="PF13570">
    <property type="entry name" value="Beta-prop_ACSF4"/>
    <property type="match status" value="1"/>
</dbReference>
<reference evidence="6" key="1">
    <citation type="submission" date="2018-06" db="EMBL/GenBank/DDBJ databases">
        <title>Genome assembly of Danube salmon.</title>
        <authorList>
            <person name="Macqueen D.J."/>
            <person name="Gundappa M.K."/>
        </authorList>
    </citation>
    <scope>NUCLEOTIDE SEQUENCE [LARGE SCALE GENOMIC DNA]</scope>
</reference>
<dbReference type="InterPro" id="IPR018391">
    <property type="entry name" value="PQQ_b-propeller_rpt"/>
</dbReference>
<comment type="similarity">
    <text evidence="1">Belongs to the ATP-dependent AMP-binding enzyme family.</text>
</comment>
<dbReference type="Ensembl" id="ENSHHUT00000053309.1">
    <property type="protein sequence ID" value="ENSHHUP00000051491.1"/>
    <property type="gene ID" value="ENSHHUG00000030984.1"/>
</dbReference>
<dbReference type="Gene3D" id="3.30.300.30">
    <property type="match status" value="1"/>
</dbReference>
<accession>A0A4W5NHR0</accession>
<dbReference type="GO" id="GO:0043041">
    <property type="term" value="P:amino acid activation for nonribosomal peptide biosynthetic process"/>
    <property type="evidence" value="ECO:0007669"/>
    <property type="project" value="TreeGrafter"/>
</dbReference>
<dbReference type="AlphaFoldDB" id="A0A4W5NHR0"/>
<sequence length="1184" mass="128644">MAILEIFRVHPEMATKTLQDMVLAAASLRSGKIAVTFDRGITEGGPMLLYYHELVALGNELTRILQIQCVQNTSAIALYCQPDINLPVWILGILQLPAAYVPLDPDAPALLSARVMKQCGLKYCVLQSDLLQQFQMAFSNLMSIEVCAVWSAHSLTLVLVQHRPTVARKEEPNADLFTPAAVPESASQGALAYILHTSGTTGLPKTVRVPHKCIVPNILHLRSLFQMTPDDVVFLASPLTFDPSVVEIFLALSSGARLLIVPTVIKRMPNRLAHVLFKKHKTTVLQVTDSGMRVTYQAFCCFLLLHVLILCLPQVTPTLLGRFGRRVLQEEVLSAGSSLRVLALGGEACPPLALLRSWRQQGNCTHIYNIYGITEVSCWACCYHLPESLLQSTDVTESSVPMGPPLMETTVEVRDEDGCVITQGEGQVFIGGMDRVCLLDDEATVAPGTMRSTGDWVQIRDTHLYYLGRRDRLVKRHGQRLHLDTLQQVVMSLPQVDACAVGLYELSRLVAFVVACSTSGEQKATHTSSPVEHQVEHREETAPSTRGLQKAILHRLSQLLPSHSVPDTLVLVPALPLSSHGKVSVGELMKIYQRQRAGSESHSALGDMETLRERLQSLWRETLGLTEDEAIQEDSNFLFSGGDSLQALRLCDDITTATGVTSPGLLAVILDGSFSEVLRHVATATLTFLSEHSWTSHPVAMKRPADPVSSAQPKRQHTDSYSTTAAEWPLGVVVSSVKKAVHCTVVRRAGEVVELGQSDSLMTNENSYSDSEGPIKRTRNTQEKGANESTESNHSQTFGSNKWTEHNHSQAVETNDPSPGSVTPPLREAGGLGLRVSWESDTGRCVDASPVLLVQRGADGASGGPRATVFIGSHSHRMQALDLTTGGLLWERVLGDRIESSSAVSRCGRLVVVGCYDGGVYFLCVESGETQWVFETGDAVKSCPTVDPLTGLVMVGSHDGHVYALDPQVQQCVWKRHCGCGAVFSSPCLHPSLRQLYVATLGGHLLCLNPDTGTVLWTYSRKTPFFSSPSCSSGHIIIGSVDGNICCFSHTGEMVWQYVTNGPVFSSPCITPDKQRVVCGSHDGCVYCLNCTDGSLVWSYQTPSRVYSSPCVFEGSAWGMEGTLVGLASTDGTLCVLDGEDGTLRASLSLLGELFSSPVVWERSLVVGCRNDFVYCVAPTGELK</sequence>
<dbReference type="Proteomes" id="UP000314982">
    <property type="component" value="Unassembled WGS sequence"/>
</dbReference>
<feature type="region of interest" description="Disordered" evidence="3">
    <location>
        <begin position="700"/>
        <end position="722"/>
    </location>
</feature>
<dbReference type="CDD" id="cd17654">
    <property type="entry name" value="A_NRPS_acs4"/>
    <property type="match status" value="1"/>
</dbReference>
<dbReference type="InterPro" id="IPR036736">
    <property type="entry name" value="ACP-like_sf"/>
</dbReference>
<dbReference type="STRING" id="62062.ENSHHUP00000051491"/>
<feature type="domain" description="Carrier" evidence="4">
    <location>
        <begin position="609"/>
        <end position="685"/>
    </location>
</feature>
<reference evidence="5" key="3">
    <citation type="submission" date="2025-09" db="UniProtKB">
        <authorList>
            <consortium name="Ensembl"/>
        </authorList>
    </citation>
    <scope>IDENTIFICATION</scope>
</reference>
<dbReference type="InterPro" id="IPR009081">
    <property type="entry name" value="PP-bd_ACP"/>
</dbReference>
<feature type="compositionally biased region" description="Polar residues" evidence="3">
    <location>
        <begin position="709"/>
        <end position="722"/>
    </location>
</feature>
<dbReference type="Gene3D" id="2.130.10.10">
    <property type="entry name" value="YVTN repeat-like/Quinoprotein amine dehydrogenase"/>
    <property type="match status" value="2"/>
</dbReference>
<dbReference type="InterPro" id="IPR002372">
    <property type="entry name" value="PQQ_rpt_dom"/>
</dbReference>
<organism evidence="5 6">
    <name type="scientific">Hucho hucho</name>
    <name type="common">huchen</name>
    <dbReference type="NCBI Taxonomy" id="62062"/>
    <lineage>
        <taxon>Eukaryota</taxon>
        <taxon>Metazoa</taxon>
        <taxon>Chordata</taxon>
        <taxon>Craniata</taxon>
        <taxon>Vertebrata</taxon>
        <taxon>Euteleostomi</taxon>
        <taxon>Actinopterygii</taxon>
        <taxon>Neopterygii</taxon>
        <taxon>Teleostei</taxon>
        <taxon>Protacanthopterygii</taxon>
        <taxon>Salmoniformes</taxon>
        <taxon>Salmonidae</taxon>
        <taxon>Salmoninae</taxon>
        <taxon>Hucho</taxon>
    </lineage>
</organism>
<dbReference type="PANTHER" id="PTHR44394:SF1">
    <property type="entry name" value="BETA-ALANINE-ACTIVATING ENZYME"/>
    <property type="match status" value="1"/>
</dbReference>
<dbReference type="Gene3D" id="1.10.1200.10">
    <property type="entry name" value="ACP-like"/>
    <property type="match status" value="1"/>
</dbReference>
<evidence type="ECO:0000259" key="4">
    <source>
        <dbReference type="PROSITE" id="PS50075"/>
    </source>
</evidence>
<keyword evidence="2" id="KW-0443">Lipid metabolism</keyword>
<evidence type="ECO:0000256" key="1">
    <source>
        <dbReference type="ARBA" id="ARBA00006432"/>
    </source>
</evidence>
<protein>
    <submittedName>
        <fullName evidence="5">Aminoadipate-semialdehyde dehydrogenase</fullName>
    </submittedName>
</protein>
<dbReference type="InterPro" id="IPR052091">
    <property type="entry name" value="Beta-ala_Activ/Resist"/>
</dbReference>
<feature type="region of interest" description="Disordered" evidence="3">
    <location>
        <begin position="762"/>
        <end position="828"/>
    </location>
</feature>
<dbReference type="Pfam" id="PF00550">
    <property type="entry name" value="PP-binding"/>
    <property type="match status" value="1"/>
</dbReference>
<dbReference type="PANTHER" id="PTHR44394">
    <property type="entry name" value="BETA-ALANINE-ACTIVATING ENZYME"/>
    <property type="match status" value="1"/>
</dbReference>
<evidence type="ECO:0000313" key="5">
    <source>
        <dbReference type="Ensembl" id="ENSHHUP00000051491.1"/>
    </source>
</evidence>
<dbReference type="InterPro" id="IPR015943">
    <property type="entry name" value="WD40/YVTN_repeat-like_dom_sf"/>
</dbReference>
<proteinExistence type="inferred from homology"/>
<evidence type="ECO:0000256" key="3">
    <source>
        <dbReference type="SAM" id="MobiDB-lite"/>
    </source>
</evidence>
<dbReference type="PROSITE" id="PS50075">
    <property type="entry name" value="CARRIER"/>
    <property type="match status" value="1"/>
</dbReference>